<dbReference type="EMBL" id="BQXU01000031">
    <property type="protein sequence ID" value="GKT49758.1"/>
    <property type="molecule type" value="Genomic_DNA"/>
</dbReference>
<feature type="compositionally biased region" description="Polar residues" evidence="1">
    <location>
        <begin position="53"/>
        <end position="63"/>
    </location>
</feature>
<dbReference type="PANTHER" id="PTHR38795:SF1">
    <property type="entry name" value="DUF6604 DOMAIN-CONTAINING PROTEIN"/>
    <property type="match status" value="1"/>
</dbReference>
<dbReference type="Proteomes" id="UP001055115">
    <property type="component" value="Unassembled WGS sequence"/>
</dbReference>
<reference evidence="3 4" key="1">
    <citation type="submission" date="2022-03" db="EMBL/GenBank/DDBJ databases">
        <title>Genome data of Colletotrichum spp.</title>
        <authorList>
            <person name="Utami Y.D."/>
            <person name="Hiruma K."/>
        </authorList>
    </citation>
    <scope>NUCLEOTIDE SEQUENCE [LARGE SCALE GENOMIC DNA]</scope>
    <source>
        <strain evidence="3 4">MAFF 239500</strain>
    </source>
</reference>
<dbReference type="PANTHER" id="PTHR38795">
    <property type="entry name" value="DUF6604 DOMAIN-CONTAINING PROTEIN"/>
    <property type="match status" value="1"/>
</dbReference>
<organism evidence="3 4">
    <name type="scientific">Colletotrichum spaethianum</name>
    <dbReference type="NCBI Taxonomy" id="700344"/>
    <lineage>
        <taxon>Eukaryota</taxon>
        <taxon>Fungi</taxon>
        <taxon>Dikarya</taxon>
        <taxon>Ascomycota</taxon>
        <taxon>Pezizomycotina</taxon>
        <taxon>Sordariomycetes</taxon>
        <taxon>Hypocreomycetidae</taxon>
        <taxon>Glomerellales</taxon>
        <taxon>Glomerellaceae</taxon>
        <taxon>Colletotrichum</taxon>
        <taxon>Colletotrichum spaethianum species complex</taxon>
    </lineage>
</organism>
<evidence type="ECO:0000313" key="3">
    <source>
        <dbReference type="EMBL" id="GKT49758.1"/>
    </source>
</evidence>
<feature type="domain" description="DUF6604" evidence="2">
    <location>
        <begin position="2"/>
        <end position="214"/>
    </location>
</feature>
<name>A0AA37USE0_9PEZI</name>
<evidence type="ECO:0000313" key="4">
    <source>
        <dbReference type="Proteomes" id="UP001055115"/>
    </source>
</evidence>
<feature type="region of interest" description="Disordered" evidence="1">
    <location>
        <begin position="18"/>
        <end position="130"/>
    </location>
</feature>
<gene>
    <name evidence="3" type="ORF">ColSpa_09939</name>
</gene>
<dbReference type="InterPro" id="IPR046539">
    <property type="entry name" value="DUF6604"/>
</dbReference>
<accession>A0AA37USE0</accession>
<feature type="compositionally biased region" description="Basic residues" evidence="1">
    <location>
        <begin position="98"/>
        <end position="129"/>
    </location>
</feature>
<comment type="caution">
    <text evidence="3">The sequence shown here is derived from an EMBL/GenBank/DDBJ whole genome shotgun (WGS) entry which is preliminary data.</text>
</comment>
<protein>
    <recommendedName>
        <fullName evidence="2">DUF6604 domain-containing protein</fullName>
    </recommendedName>
</protein>
<feature type="compositionally biased region" description="Basic and acidic residues" evidence="1">
    <location>
        <begin position="21"/>
        <end position="43"/>
    </location>
</feature>
<dbReference type="Pfam" id="PF20253">
    <property type="entry name" value="DUF6604"/>
    <property type="match status" value="1"/>
</dbReference>
<evidence type="ECO:0000259" key="2">
    <source>
        <dbReference type="Pfam" id="PF20253"/>
    </source>
</evidence>
<proteinExistence type="predicted"/>
<sequence>MSNQQHEHIIKVLEKVLGVLEKADSPTRSKRKKEEPLEEHQRFSMDVLDNMFNLLQLQKSGNAPNEVGTAESEEQQPESEASGSESESEAEGKSQPGRSKRKPAKKKGKGGKKGKKAHKSKAVFKKTKPSAKTAVAGSEWVDRFHITDAFDEDEDGLDYYMLIYCFFEDFNAIRNHVCERWCDYFYDKSVSLDTLAIITNAAAELFRDMEKELLRLLGENGLQDLQSYDAMMKLLFFEYGMEHVDYDEDAENKEELHEHIWRNEADWLGWSAYVAVEDILAQSSPGKVSLFPPSAKKRPKYGPITAYEFSQFNKACVFDLFPEVAEAKALKKNQQEPPVIPGQPELELDFEQVLLMRYYPSCFIFSLQLYLDLRNILDDQVKDARQQLQATARAAIENMKKSIKSCDEVWDSEWREMAEHHIRTIQHFALRDFTYEDKTLRATNMGVTEKLTKFDLFDSEPVWPGLMNFRTKVDMAALSIRLLTRTPAPLWTGILYHIARRDYPDIPAWTEMDKFLDVHGTELLGFPVTEDLKAAGVLVKYSSTMSDGKRYHLWMELLEKVGRITDFWIRYGERSYNWRRRQDMSYISDIVRGHFGLPPNSKHDPFGMSREKTPLKLESSCNDQKTQEMVSRV</sequence>
<evidence type="ECO:0000256" key="1">
    <source>
        <dbReference type="SAM" id="MobiDB-lite"/>
    </source>
</evidence>
<dbReference type="RefSeq" id="XP_049132108.1">
    <property type="nucleotide sequence ID" value="XM_049276151.1"/>
</dbReference>
<dbReference type="GeneID" id="73330741"/>
<keyword evidence="4" id="KW-1185">Reference proteome</keyword>
<dbReference type="AlphaFoldDB" id="A0AA37USE0"/>